<dbReference type="InterPro" id="IPR011006">
    <property type="entry name" value="CheY-like_superfamily"/>
</dbReference>
<dbReference type="PROSITE" id="PS00622">
    <property type="entry name" value="HTH_LUXR_1"/>
    <property type="match status" value="1"/>
</dbReference>
<dbReference type="Proteomes" id="UP000574931">
    <property type="component" value="Unassembled WGS sequence"/>
</dbReference>
<evidence type="ECO:0000256" key="3">
    <source>
        <dbReference type="ARBA" id="ARBA00023012"/>
    </source>
</evidence>
<dbReference type="SUPFAM" id="SSF52172">
    <property type="entry name" value="CheY-like"/>
    <property type="match status" value="1"/>
</dbReference>
<keyword evidence="11" id="KW-1185">Reference proteome</keyword>
<evidence type="ECO:0000259" key="8">
    <source>
        <dbReference type="PROSITE" id="PS50043"/>
    </source>
</evidence>
<dbReference type="Pfam" id="PF00072">
    <property type="entry name" value="Response_reg"/>
    <property type="match status" value="1"/>
</dbReference>
<proteinExistence type="predicted"/>
<dbReference type="PANTHER" id="PTHR44688:SF16">
    <property type="entry name" value="DNA-BINDING TRANSCRIPTIONAL ACTIVATOR DEVR_DOSR"/>
    <property type="match status" value="1"/>
</dbReference>
<feature type="domain" description="Response regulatory" evidence="9">
    <location>
        <begin position="4"/>
        <end position="118"/>
    </location>
</feature>
<keyword evidence="2 7" id="KW-0597">Phosphoprotein</keyword>
<dbReference type="PROSITE" id="PS50110">
    <property type="entry name" value="RESPONSE_REGULATORY"/>
    <property type="match status" value="1"/>
</dbReference>
<dbReference type="InterPro" id="IPR036388">
    <property type="entry name" value="WH-like_DNA-bd_sf"/>
</dbReference>
<dbReference type="GO" id="GO:0006355">
    <property type="term" value="P:regulation of DNA-templated transcription"/>
    <property type="evidence" value="ECO:0007669"/>
    <property type="project" value="InterPro"/>
</dbReference>
<dbReference type="EMBL" id="JABFCY010000005">
    <property type="protein sequence ID" value="NNU60724.1"/>
    <property type="molecule type" value="Genomic_DNA"/>
</dbReference>
<evidence type="ECO:0000256" key="1">
    <source>
        <dbReference type="ARBA" id="ARBA00015404"/>
    </source>
</evidence>
<dbReference type="GO" id="GO:0003677">
    <property type="term" value="F:DNA binding"/>
    <property type="evidence" value="ECO:0007669"/>
    <property type="project" value="UniProtKB-KW"/>
</dbReference>
<dbReference type="CDD" id="cd06170">
    <property type="entry name" value="LuxR_C_like"/>
    <property type="match status" value="1"/>
</dbReference>
<evidence type="ECO:0000256" key="4">
    <source>
        <dbReference type="ARBA" id="ARBA00023015"/>
    </source>
</evidence>
<dbReference type="Gene3D" id="3.40.50.2300">
    <property type="match status" value="1"/>
</dbReference>
<dbReference type="RefSeq" id="WP_140024745.1">
    <property type="nucleotide sequence ID" value="NZ_JABFCY010000005.1"/>
</dbReference>
<name>A0A849KTH4_9HYPH</name>
<dbReference type="Pfam" id="PF00196">
    <property type="entry name" value="GerE"/>
    <property type="match status" value="1"/>
</dbReference>
<evidence type="ECO:0000256" key="6">
    <source>
        <dbReference type="ARBA" id="ARBA00023163"/>
    </source>
</evidence>
<protein>
    <recommendedName>
        <fullName evidence="1">Flagellar transcriptional regulator FtcR</fullName>
    </recommendedName>
</protein>
<keyword evidence="6" id="KW-0804">Transcription</keyword>
<dbReference type="PROSITE" id="PS50043">
    <property type="entry name" value="HTH_LUXR_2"/>
    <property type="match status" value="1"/>
</dbReference>
<evidence type="ECO:0000313" key="11">
    <source>
        <dbReference type="Proteomes" id="UP000574931"/>
    </source>
</evidence>
<dbReference type="InterPro" id="IPR001789">
    <property type="entry name" value="Sig_transdc_resp-reg_receiver"/>
</dbReference>
<keyword evidence="5" id="KW-0238">DNA-binding</keyword>
<dbReference type="SUPFAM" id="SSF46894">
    <property type="entry name" value="C-terminal effector domain of the bipartite response regulators"/>
    <property type="match status" value="1"/>
</dbReference>
<dbReference type="InterPro" id="IPR016032">
    <property type="entry name" value="Sig_transdc_resp-reg_C-effctor"/>
</dbReference>
<dbReference type="PRINTS" id="PR00038">
    <property type="entry name" value="HTHLUXR"/>
</dbReference>
<keyword evidence="4" id="KW-0805">Transcription regulation</keyword>
<gene>
    <name evidence="10" type="ORF">HKX02_10680</name>
</gene>
<sequence>MSEAVYVIDDDEAFRDSLVWLLESSQYTVRAFDSAEAFLDAASPDMSGCVIADVRMSGITGLELHRRLRTLGVDLPTIIVTGHGDVPMAVTAFRDGVVDFIEKPLDDKYVLERIEFCLAKARENARLRQQADDFARRYESLTQREKEVLEYIVAGKLNKQIADLMDISIKTVEVHRSRVMEKMQVTNVAELVRQKLSFSESSKKKPA</sequence>
<organism evidence="10 11">
    <name type="scientific">Ochrobactrum soli</name>
    <dbReference type="NCBI Taxonomy" id="2448455"/>
    <lineage>
        <taxon>Bacteria</taxon>
        <taxon>Pseudomonadati</taxon>
        <taxon>Pseudomonadota</taxon>
        <taxon>Alphaproteobacteria</taxon>
        <taxon>Hyphomicrobiales</taxon>
        <taxon>Brucellaceae</taxon>
        <taxon>Brucella/Ochrobactrum group</taxon>
        <taxon>Ochrobactrum</taxon>
    </lineage>
</organism>
<dbReference type="InterPro" id="IPR000792">
    <property type="entry name" value="Tscrpt_reg_LuxR_C"/>
</dbReference>
<feature type="domain" description="HTH luxR-type" evidence="8">
    <location>
        <begin position="134"/>
        <end position="199"/>
    </location>
</feature>
<dbReference type="Gene3D" id="1.10.10.10">
    <property type="entry name" value="Winged helix-like DNA-binding domain superfamily/Winged helix DNA-binding domain"/>
    <property type="match status" value="1"/>
</dbReference>
<keyword evidence="3" id="KW-0902">Two-component regulatory system</keyword>
<evidence type="ECO:0000256" key="5">
    <source>
        <dbReference type="ARBA" id="ARBA00023125"/>
    </source>
</evidence>
<evidence type="ECO:0000256" key="7">
    <source>
        <dbReference type="PROSITE-ProRule" id="PRU00169"/>
    </source>
</evidence>
<comment type="caution">
    <text evidence="10">The sequence shown here is derived from an EMBL/GenBank/DDBJ whole genome shotgun (WGS) entry which is preliminary data.</text>
</comment>
<dbReference type="AlphaFoldDB" id="A0A849KTH4"/>
<evidence type="ECO:0000313" key="10">
    <source>
        <dbReference type="EMBL" id="NNU60724.1"/>
    </source>
</evidence>
<dbReference type="CDD" id="cd17537">
    <property type="entry name" value="REC_FixJ"/>
    <property type="match status" value="1"/>
</dbReference>
<feature type="modified residue" description="4-aspartylphosphate" evidence="7">
    <location>
        <position position="53"/>
    </location>
</feature>
<evidence type="ECO:0000259" key="9">
    <source>
        <dbReference type="PROSITE" id="PS50110"/>
    </source>
</evidence>
<dbReference type="PANTHER" id="PTHR44688">
    <property type="entry name" value="DNA-BINDING TRANSCRIPTIONAL ACTIVATOR DEVR_DOSR"/>
    <property type="match status" value="1"/>
</dbReference>
<accession>A0A849KTH4</accession>
<dbReference type="FunFam" id="3.40.50.2300:FF:000018">
    <property type="entry name" value="DNA-binding transcriptional regulator NtrC"/>
    <property type="match status" value="1"/>
</dbReference>
<dbReference type="SMART" id="SM00448">
    <property type="entry name" value="REC"/>
    <property type="match status" value="1"/>
</dbReference>
<evidence type="ECO:0000256" key="2">
    <source>
        <dbReference type="ARBA" id="ARBA00022553"/>
    </source>
</evidence>
<dbReference type="SMART" id="SM00421">
    <property type="entry name" value="HTH_LUXR"/>
    <property type="match status" value="1"/>
</dbReference>
<dbReference type="GO" id="GO:0000160">
    <property type="term" value="P:phosphorelay signal transduction system"/>
    <property type="evidence" value="ECO:0007669"/>
    <property type="project" value="UniProtKB-KW"/>
</dbReference>
<reference evidence="10 11" key="1">
    <citation type="submission" date="2020-05" db="EMBL/GenBank/DDBJ databases">
        <title>Draft Genome Sequence of Ochrobactrum soli Isolated from Stable Fly Gut.</title>
        <authorList>
            <person name="Pileggi M.T."/>
            <person name="Vazhakkala L.J."/>
            <person name="Wong C.N."/>
        </authorList>
    </citation>
    <scope>NUCLEOTIDE SEQUENCE [LARGE SCALE GENOMIC DNA]</scope>
    <source>
        <strain evidence="10 11">MTP-C0764</strain>
    </source>
</reference>